<evidence type="ECO:0000313" key="1">
    <source>
        <dbReference type="EMBL" id="GGT99409.1"/>
    </source>
</evidence>
<reference evidence="1" key="1">
    <citation type="journal article" date="2014" name="Int. J. Syst. Evol. Microbiol.">
        <title>Complete genome sequence of Corynebacterium casei LMG S-19264T (=DSM 44701T), isolated from a smear-ripened cheese.</title>
        <authorList>
            <consortium name="US DOE Joint Genome Institute (JGI-PGF)"/>
            <person name="Walter F."/>
            <person name="Albersmeier A."/>
            <person name="Kalinowski J."/>
            <person name="Ruckert C."/>
        </authorList>
    </citation>
    <scope>NUCLEOTIDE SEQUENCE</scope>
    <source>
        <strain evidence="1">JCM 4125</strain>
    </source>
</reference>
<proteinExistence type="predicted"/>
<keyword evidence="2" id="KW-1185">Reference proteome</keyword>
<gene>
    <name evidence="1" type="ORF">GCM10010226_90640</name>
</gene>
<evidence type="ECO:0008006" key="3">
    <source>
        <dbReference type="Google" id="ProtNLM"/>
    </source>
</evidence>
<accession>A0A918HSG9</accession>
<evidence type="ECO:0000313" key="2">
    <source>
        <dbReference type="Proteomes" id="UP000646776"/>
    </source>
</evidence>
<dbReference type="RefSeq" id="WP_229871370.1">
    <property type="nucleotide sequence ID" value="NZ_BMSA01000061.1"/>
</dbReference>
<dbReference type="Pfam" id="PF05593">
    <property type="entry name" value="RHS_repeat"/>
    <property type="match status" value="1"/>
</dbReference>
<reference evidence="1" key="2">
    <citation type="submission" date="2020-09" db="EMBL/GenBank/DDBJ databases">
        <authorList>
            <person name="Sun Q."/>
            <person name="Ohkuma M."/>
        </authorList>
    </citation>
    <scope>NUCLEOTIDE SEQUENCE</scope>
    <source>
        <strain evidence="1">JCM 4125</strain>
    </source>
</reference>
<dbReference type="NCBIfam" id="TIGR01643">
    <property type="entry name" value="YD_repeat_2x"/>
    <property type="match status" value="1"/>
</dbReference>
<dbReference type="Proteomes" id="UP000646776">
    <property type="component" value="Unassembled WGS sequence"/>
</dbReference>
<sequence length="107" mass="10884">MGNVTATTDYGTGTTAALRTATAEYDMEGNRTAAIAAQTNARTTYTYDALGRMTGQVEPVSCARSVRAGGGHGRAARAGAAPRLAVWPIGGTSRSVGLSTFAGTAVW</sequence>
<dbReference type="AlphaFoldDB" id="A0A918HSG9"/>
<protein>
    <recommendedName>
        <fullName evidence="3">YD repeat-containing protein</fullName>
    </recommendedName>
</protein>
<dbReference type="InterPro" id="IPR031325">
    <property type="entry name" value="RHS_repeat"/>
</dbReference>
<dbReference type="EMBL" id="BMSA01000061">
    <property type="protein sequence ID" value="GGT99409.1"/>
    <property type="molecule type" value="Genomic_DNA"/>
</dbReference>
<dbReference type="InterPro" id="IPR006530">
    <property type="entry name" value="YD"/>
</dbReference>
<name>A0A918HSG9_9ACTN</name>
<dbReference type="Gene3D" id="2.180.10.10">
    <property type="entry name" value="RHS repeat-associated core"/>
    <property type="match status" value="1"/>
</dbReference>
<comment type="caution">
    <text evidence="1">The sequence shown here is derived from an EMBL/GenBank/DDBJ whole genome shotgun (WGS) entry which is preliminary data.</text>
</comment>
<organism evidence="1 2">
    <name type="scientific">Streptomyces phaeofaciens</name>
    <dbReference type="NCBI Taxonomy" id="68254"/>
    <lineage>
        <taxon>Bacteria</taxon>
        <taxon>Bacillati</taxon>
        <taxon>Actinomycetota</taxon>
        <taxon>Actinomycetes</taxon>
        <taxon>Kitasatosporales</taxon>
        <taxon>Streptomycetaceae</taxon>
        <taxon>Streptomyces</taxon>
    </lineage>
</organism>